<name>A0A2C8F8K2_9BACT</name>
<evidence type="ECO:0000313" key="3">
    <source>
        <dbReference type="Proteomes" id="UP000219215"/>
    </source>
</evidence>
<evidence type="ECO:0000256" key="1">
    <source>
        <dbReference type="SAM" id="MobiDB-lite"/>
    </source>
</evidence>
<dbReference type="Proteomes" id="UP000219215">
    <property type="component" value="Chromosome DPRO"/>
</dbReference>
<dbReference type="OrthoDB" id="5455542at2"/>
<protein>
    <submittedName>
        <fullName evidence="2">Uncharacterized protein</fullName>
    </submittedName>
</protein>
<dbReference type="RefSeq" id="WP_097011437.1">
    <property type="nucleotide sequence ID" value="NZ_LT907975.1"/>
</dbReference>
<sequence>MAKDFRELLVEASRHDQFGRFFKEIQVGFKMVISFQASETHACEPAETLDDVYQYTKWEVMLRQTNKPITAPRIGAWDFLKNNVWAKKFDMPEFQTGMLGEFLTVWEAQRCFEDVIEYATIKKQLDSEDDIRIVEPDENLKEKARGCGGCGGSSKKEKVEAE</sequence>
<reference evidence="3" key="1">
    <citation type="submission" date="2017-09" db="EMBL/GenBank/DDBJ databases">
        <authorList>
            <person name="Regsiter A."/>
            <person name="William W."/>
        </authorList>
    </citation>
    <scope>NUCLEOTIDE SEQUENCE [LARGE SCALE GENOMIC DNA]</scope>
    <source>
        <strain evidence="3">500-1</strain>
    </source>
</reference>
<dbReference type="EMBL" id="LT907975">
    <property type="protein sequence ID" value="SOB58365.1"/>
    <property type="molecule type" value="Genomic_DNA"/>
</dbReference>
<dbReference type="AlphaFoldDB" id="A0A2C8F8K2"/>
<dbReference type="KEGG" id="pprf:DPRO_1469"/>
<keyword evidence="3" id="KW-1185">Reference proteome</keyword>
<evidence type="ECO:0000313" key="2">
    <source>
        <dbReference type="EMBL" id="SOB58365.1"/>
    </source>
</evidence>
<gene>
    <name evidence="2" type="ORF">DPRO_1469</name>
</gene>
<proteinExistence type="predicted"/>
<accession>A0A2C8F8K2</accession>
<feature type="region of interest" description="Disordered" evidence="1">
    <location>
        <begin position="142"/>
        <end position="162"/>
    </location>
</feature>
<organism evidence="2 3">
    <name type="scientific">Pseudodesulfovibrio profundus</name>
    <dbReference type="NCBI Taxonomy" id="57320"/>
    <lineage>
        <taxon>Bacteria</taxon>
        <taxon>Pseudomonadati</taxon>
        <taxon>Thermodesulfobacteriota</taxon>
        <taxon>Desulfovibrionia</taxon>
        <taxon>Desulfovibrionales</taxon>
        <taxon>Desulfovibrionaceae</taxon>
    </lineage>
</organism>